<dbReference type="Gene3D" id="3.40.190.10">
    <property type="entry name" value="Periplasmic binding protein-like II"/>
    <property type="match status" value="2"/>
</dbReference>
<feature type="chain" id="PRO_5032583051" evidence="1">
    <location>
        <begin position="26"/>
        <end position="321"/>
    </location>
</feature>
<dbReference type="SUPFAM" id="SSF53850">
    <property type="entry name" value="Periplasmic binding protein-like II"/>
    <property type="match status" value="1"/>
</dbReference>
<protein>
    <submittedName>
        <fullName evidence="2">Phosphonate transport system substrate-binding protein</fullName>
    </submittedName>
</protein>
<feature type="signal peptide" evidence="1">
    <location>
        <begin position="1"/>
        <end position="25"/>
    </location>
</feature>
<dbReference type="EMBL" id="JACHEF010000008">
    <property type="protein sequence ID" value="MBB6413620.1"/>
    <property type="molecule type" value="Genomic_DNA"/>
</dbReference>
<dbReference type="RefSeq" id="WP_184877595.1">
    <property type="nucleotide sequence ID" value="NZ_JACHEF010000008.1"/>
</dbReference>
<keyword evidence="3" id="KW-1185">Reference proteome</keyword>
<gene>
    <name evidence="2" type="ORF">HNQ71_006324</name>
</gene>
<evidence type="ECO:0000313" key="3">
    <source>
        <dbReference type="Proteomes" id="UP000556329"/>
    </source>
</evidence>
<reference evidence="2 3" key="1">
    <citation type="submission" date="2020-08" db="EMBL/GenBank/DDBJ databases">
        <title>Genomic Encyclopedia of Type Strains, Phase IV (KMG-IV): sequencing the most valuable type-strain genomes for metagenomic binning, comparative biology and taxonomic classification.</title>
        <authorList>
            <person name="Goeker M."/>
        </authorList>
    </citation>
    <scope>NUCLEOTIDE SEQUENCE [LARGE SCALE GENOMIC DNA]</scope>
    <source>
        <strain evidence="2 3">DSM 100039</strain>
    </source>
</reference>
<comment type="caution">
    <text evidence="2">The sequence shown here is derived from an EMBL/GenBank/DDBJ whole genome shotgun (WGS) entry which is preliminary data.</text>
</comment>
<dbReference type="PANTHER" id="PTHR35841:SF1">
    <property type="entry name" value="PHOSPHONATES-BINDING PERIPLASMIC PROTEIN"/>
    <property type="match status" value="1"/>
</dbReference>
<accession>A0A841PST4</accession>
<keyword evidence="1" id="KW-0732">Signal</keyword>
<evidence type="ECO:0000256" key="1">
    <source>
        <dbReference type="SAM" id="SignalP"/>
    </source>
</evidence>
<dbReference type="Proteomes" id="UP000556329">
    <property type="component" value="Unassembled WGS sequence"/>
</dbReference>
<name>A0A841PST4_9HYPH</name>
<evidence type="ECO:0000313" key="2">
    <source>
        <dbReference type="EMBL" id="MBB6413620.1"/>
    </source>
</evidence>
<organism evidence="2 3">
    <name type="scientific">Mesorhizobium sangaii</name>
    <dbReference type="NCBI Taxonomy" id="505389"/>
    <lineage>
        <taxon>Bacteria</taxon>
        <taxon>Pseudomonadati</taxon>
        <taxon>Pseudomonadota</taxon>
        <taxon>Alphaproteobacteria</taxon>
        <taxon>Hyphomicrobiales</taxon>
        <taxon>Phyllobacteriaceae</taxon>
        <taxon>Mesorhizobium</taxon>
    </lineage>
</organism>
<sequence length="321" mass="33403">MRVALKAYAALLLVQGALWSNPAHADWRDDIGTFRIGIVAEPGAGNTVPGLARLTDAYTKALGMKVEFVVARDYAVLIEAQANARIEYAIYSATAYATASQRCGCIEPLVAPVDFDGAIGIRSVLLTRDGKLPDLAAMESHRIAMAPSDSVGGSLLPLAALTAEGRKIADNAPFLVHAESAAAAETMLLDGKADGLFGWVTAAGDGQPEASGIQASGTRASGPQASGTQARLEAAGLSATALQVVWTSGLLRYGPHAVRSDLDPEAKRRLTVFLTNLKSMTPDIYDLLESKHSGGFAVVAPKDYEMAAAVVRLVSGSGPGQ</sequence>
<proteinExistence type="predicted"/>
<dbReference type="AlphaFoldDB" id="A0A841PST4"/>
<dbReference type="PANTHER" id="PTHR35841">
    <property type="entry name" value="PHOSPHONATES-BINDING PERIPLASMIC PROTEIN"/>
    <property type="match status" value="1"/>
</dbReference>
<dbReference type="Pfam" id="PF12974">
    <property type="entry name" value="Phosphonate-bd"/>
    <property type="match status" value="1"/>
</dbReference>